<feature type="domain" description="RNA polymerase sigma-70 region 2" evidence="1">
    <location>
        <begin position="17"/>
        <end position="78"/>
    </location>
</feature>
<gene>
    <name evidence="4" type="ORF">H0E84_07075</name>
</gene>
<comment type="caution">
    <text evidence="4">The sequence shown here is derived from an EMBL/GenBank/DDBJ whole genome shotgun (WGS) entry which is preliminary data.</text>
</comment>
<dbReference type="InterPro" id="IPR014284">
    <property type="entry name" value="RNA_pol_sigma-70_dom"/>
</dbReference>
<dbReference type="InterPro" id="IPR007627">
    <property type="entry name" value="RNA_pol_sigma70_r2"/>
</dbReference>
<name>A0A853JBM2_9GAMM</name>
<dbReference type="Gene3D" id="1.10.10.10">
    <property type="entry name" value="Winged helix-like DNA-binding domain superfamily/Winged helix DNA-binding domain"/>
    <property type="match status" value="1"/>
</dbReference>
<dbReference type="NCBIfam" id="TIGR02937">
    <property type="entry name" value="sigma70-ECF"/>
    <property type="match status" value="1"/>
</dbReference>
<protein>
    <submittedName>
        <fullName evidence="4">RNA polymerase sigma factor</fullName>
    </submittedName>
</protein>
<dbReference type="GO" id="GO:0006352">
    <property type="term" value="P:DNA-templated transcription initiation"/>
    <property type="evidence" value="ECO:0007669"/>
    <property type="project" value="InterPro"/>
</dbReference>
<reference evidence="4 5" key="1">
    <citation type="submission" date="2020-07" db="EMBL/GenBank/DDBJ databases">
        <title>Luteimonas sp. SJ-92.</title>
        <authorList>
            <person name="Huang X.-X."/>
            <person name="Xu L."/>
            <person name="Sun J.-Q."/>
        </authorList>
    </citation>
    <scope>NUCLEOTIDE SEQUENCE [LARGE SCALE GENOMIC DNA]</scope>
    <source>
        <strain evidence="4 5">SJ-92</strain>
    </source>
</reference>
<evidence type="ECO:0000259" key="1">
    <source>
        <dbReference type="Pfam" id="PF04542"/>
    </source>
</evidence>
<feature type="domain" description="DUF6596" evidence="3">
    <location>
        <begin position="187"/>
        <end position="287"/>
    </location>
</feature>
<dbReference type="InterPro" id="IPR013249">
    <property type="entry name" value="RNA_pol_sigma70_r4_t2"/>
</dbReference>
<accession>A0A853JBM2</accession>
<dbReference type="GO" id="GO:0003677">
    <property type="term" value="F:DNA binding"/>
    <property type="evidence" value="ECO:0007669"/>
    <property type="project" value="InterPro"/>
</dbReference>
<organism evidence="4 5">
    <name type="scientific">Luteimonas salinisoli</name>
    <dbReference type="NCBI Taxonomy" id="2752307"/>
    <lineage>
        <taxon>Bacteria</taxon>
        <taxon>Pseudomonadati</taxon>
        <taxon>Pseudomonadota</taxon>
        <taxon>Gammaproteobacteria</taxon>
        <taxon>Lysobacterales</taxon>
        <taxon>Lysobacteraceae</taxon>
        <taxon>Luteimonas</taxon>
    </lineage>
</organism>
<dbReference type="Gene3D" id="1.10.1740.10">
    <property type="match status" value="1"/>
</dbReference>
<dbReference type="RefSeq" id="WP_180677939.1">
    <property type="nucleotide sequence ID" value="NZ_JACCKA010000049.1"/>
</dbReference>
<dbReference type="InterPro" id="IPR046531">
    <property type="entry name" value="DUF6596"/>
</dbReference>
<proteinExistence type="predicted"/>
<evidence type="ECO:0000313" key="4">
    <source>
        <dbReference type="EMBL" id="NZA26144.1"/>
    </source>
</evidence>
<evidence type="ECO:0000259" key="2">
    <source>
        <dbReference type="Pfam" id="PF08281"/>
    </source>
</evidence>
<dbReference type="SUPFAM" id="SSF88946">
    <property type="entry name" value="Sigma2 domain of RNA polymerase sigma factors"/>
    <property type="match status" value="1"/>
</dbReference>
<sequence>MSTDVNRTIDAVWRIESPRLIAGLMRMVRDLDLAEELAQDALVAALERWPRTGVPDNPGAWLMATAKHRAIDRLRRAKLLDRKHEQLAYELESDREDADARHTAELDDEIGDDLLRLIFIACHPVLSTEAQVALTLRMLGGLTTPEIARAFLLPEPTVAQRIVRAKRSLGAAQVPFEIPRREELAPRLAAVLGVIYLVFNEGYSASSGEDWIRPGLCEDALRLGRVLAGLMPREAEVHGLVALMELQASRLGARTAPDGTPILLPDQDRGKWNRLLIGRGLEALERAERLGEVRGPYALQAAIAACHARAATAGETDWVGIVALYDALSTQAPSPVVELNRAVALAMAYGPQAGLDLADQLLDAPALAKYHLLPGVRGDLLAKLGRHAEAKDEFERAAGLAGNERERALLLERAARSAAQA</sequence>
<keyword evidence="5" id="KW-1185">Reference proteome</keyword>
<feature type="domain" description="RNA polymerase sigma factor 70 region 4 type 2" evidence="2">
    <location>
        <begin position="118"/>
        <end position="169"/>
    </location>
</feature>
<evidence type="ECO:0000313" key="5">
    <source>
        <dbReference type="Proteomes" id="UP000578091"/>
    </source>
</evidence>
<dbReference type="Proteomes" id="UP000578091">
    <property type="component" value="Unassembled WGS sequence"/>
</dbReference>
<dbReference type="InterPro" id="IPR013324">
    <property type="entry name" value="RNA_pol_sigma_r3/r4-like"/>
</dbReference>
<dbReference type="EMBL" id="JACCKA010000049">
    <property type="protein sequence ID" value="NZA26144.1"/>
    <property type="molecule type" value="Genomic_DNA"/>
</dbReference>
<dbReference type="AlphaFoldDB" id="A0A853JBM2"/>
<evidence type="ECO:0000259" key="3">
    <source>
        <dbReference type="Pfam" id="PF20239"/>
    </source>
</evidence>
<dbReference type="GO" id="GO:0016987">
    <property type="term" value="F:sigma factor activity"/>
    <property type="evidence" value="ECO:0007669"/>
    <property type="project" value="InterPro"/>
</dbReference>
<dbReference type="SUPFAM" id="SSF88659">
    <property type="entry name" value="Sigma3 and sigma4 domains of RNA polymerase sigma factors"/>
    <property type="match status" value="1"/>
</dbReference>
<dbReference type="Pfam" id="PF04542">
    <property type="entry name" value="Sigma70_r2"/>
    <property type="match status" value="1"/>
</dbReference>
<dbReference type="Pfam" id="PF20239">
    <property type="entry name" value="DUF6596"/>
    <property type="match status" value="1"/>
</dbReference>
<dbReference type="Pfam" id="PF08281">
    <property type="entry name" value="Sigma70_r4_2"/>
    <property type="match status" value="1"/>
</dbReference>
<dbReference type="InterPro" id="IPR013325">
    <property type="entry name" value="RNA_pol_sigma_r2"/>
</dbReference>
<dbReference type="InterPro" id="IPR036388">
    <property type="entry name" value="WH-like_DNA-bd_sf"/>
</dbReference>
<dbReference type="PANTHER" id="PTHR47756">
    <property type="entry name" value="BLL6612 PROTEIN-RELATED"/>
    <property type="match status" value="1"/>
</dbReference>
<dbReference type="PANTHER" id="PTHR47756:SF1">
    <property type="entry name" value="BLL0085 PROTEIN"/>
    <property type="match status" value="1"/>
</dbReference>